<feature type="transmembrane region" description="Helical" evidence="1">
    <location>
        <begin position="123"/>
        <end position="144"/>
    </location>
</feature>
<feature type="transmembrane region" description="Helical" evidence="1">
    <location>
        <begin position="82"/>
        <end position="103"/>
    </location>
</feature>
<dbReference type="EMBL" id="SPSF01000027">
    <property type="protein sequence ID" value="MPQ62514.1"/>
    <property type="molecule type" value="Genomic_DNA"/>
</dbReference>
<dbReference type="PANTHER" id="PTHR41309">
    <property type="entry name" value="MEMBRANE PROTEIN-RELATED"/>
    <property type="match status" value="1"/>
</dbReference>
<feature type="transmembrane region" description="Helical" evidence="1">
    <location>
        <begin position="194"/>
        <end position="220"/>
    </location>
</feature>
<evidence type="ECO:0000256" key="1">
    <source>
        <dbReference type="SAM" id="Phobius"/>
    </source>
</evidence>
<dbReference type="InterPro" id="IPR025699">
    <property type="entry name" value="ABC2_memb-like"/>
</dbReference>
<evidence type="ECO:0000313" key="2">
    <source>
        <dbReference type="EMBL" id="MPQ62514.1"/>
    </source>
</evidence>
<protein>
    <submittedName>
        <fullName evidence="2">ABC-2 transporter permease</fullName>
    </submittedName>
</protein>
<feature type="transmembrane region" description="Helical" evidence="1">
    <location>
        <begin position="42"/>
        <end position="61"/>
    </location>
</feature>
<keyword evidence="1" id="KW-1133">Transmembrane helix</keyword>
<dbReference type="Proteomes" id="UP000342249">
    <property type="component" value="Unassembled WGS sequence"/>
</dbReference>
<keyword evidence="1" id="KW-0472">Membrane</keyword>
<reference evidence="2" key="1">
    <citation type="journal article" date="2019" name="Lett. Appl. Microbiol.">
        <title>A case of 'blown pack' spoilage of vacuum-packaged pork likely associated with Clostridium estertheticum in Canada.</title>
        <authorList>
            <person name="Zhang P."/>
            <person name="Ward P."/>
            <person name="McMullen L.M."/>
            <person name="Yang X."/>
        </authorList>
    </citation>
    <scope>NUCLEOTIDE SEQUENCE [LARGE SCALE GENOMIC DNA]</scope>
    <source>
        <strain evidence="2">MA19</strain>
    </source>
</reference>
<sequence>MVNLVLKDILMQKKSTKDLMIAILLNFTIICILQFLGAASVYILTPSIFAISLITSSCGFGERNDVDRMINSLPVTRKEIVISKYLSSFVFLIIGIAITILFTSIIKFSGLSHINRLMNLTDIIIVSIFIVFYSCVYLPIYLWLGYIKSQLINKVLNYFIFICLIITVVIVTLIDNGTAKDSLMNFVILPNFELYMVISFMCFSIILISISIFTSFKIYINKDL</sequence>
<organism evidence="2 3">
    <name type="scientific">Clostridium estertheticum</name>
    <dbReference type="NCBI Taxonomy" id="238834"/>
    <lineage>
        <taxon>Bacteria</taxon>
        <taxon>Bacillati</taxon>
        <taxon>Bacillota</taxon>
        <taxon>Clostridia</taxon>
        <taxon>Eubacteriales</taxon>
        <taxon>Clostridiaceae</taxon>
        <taxon>Clostridium</taxon>
    </lineage>
</organism>
<dbReference type="AlphaFoldDB" id="A0A5N7INF8"/>
<keyword evidence="1" id="KW-0812">Transmembrane</keyword>
<dbReference type="Pfam" id="PF13346">
    <property type="entry name" value="ABC2_membrane_5"/>
    <property type="match status" value="1"/>
</dbReference>
<comment type="caution">
    <text evidence="2">The sequence shown here is derived from an EMBL/GenBank/DDBJ whole genome shotgun (WGS) entry which is preliminary data.</text>
</comment>
<proteinExistence type="predicted"/>
<evidence type="ECO:0000313" key="3">
    <source>
        <dbReference type="Proteomes" id="UP000342249"/>
    </source>
</evidence>
<name>A0A5N7INF8_9CLOT</name>
<gene>
    <name evidence="2" type="ORF">E4V82_10370</name>
</gene>
<accession>A0A5N7INF8</accession>
<feature type="transmembrane region" description="Helical" evidence="1">
    <location>
        <begin position="19"/>
        <end position="36"/>
    </location>
</feature>
<feature type="transmembrane region" description="Helical" evidence="1">
    <location>
        <begin position="156"/>
        <end position="174"/>
    </location>
</feature>
<dbReference type="PANTHER" id="PTHR41309:SF2">
    <property type="entry name" value="MEMBRANE PROTEIN"/>
    <property type="match status" value="1"/>
</dbReference>
<dbReference type="RefSeq" id="WP_152752257.1">
    <property type="nucleotide sequence ID" value="NZ_SPSE01000028.1"/>
</dbReference>